<dbReference type="InterPro" id="IPR001460">
    <property type="entry name" value="PCN-bd_Tpept"/>
</dbReference>
<dbReference type="InterPro" id="IPR036138">
    <property type="entry name" value="PBP_dimer_sf"/>
</dbReference>
<dbReference type="PANTHER" id="PTHR30627">
    <property type="entry name" value="PEPTIDOGLYCAN D,D-TRANSPEPTIDASE"/>
    <property type="match status" value="1"/>
</dbReference>
<evidence type="ECO:0000256" key="6">
    <source>
        <dbReference type="ARBA" id="ARBA00022801"/>
    </source>
</evidence>
<dbReference type="GO" id="GO:0005886">
    <property type="term" value="C:plasma membrane"/>
    <property type="evidence" value="ECO:0007669"/>
    <property type="project" value="TreeGrafter"/>
</dbReference>
<dbReference type="Pfam" id="PF03717">
    <property type="entry name" value="PBP_dimer"/>
    <property type="match status" value="1"/>
</dbReference>
<evidence type="ECO:0000256" key="11">
    <source>
        <dbReference type="SAM" id="SignalP"/>
    </source>
</evidence>
<keyword evidence="7" id="KW-0472">Membrane</keyword>
<dbReference type="Pfam" id="PF05223">
    <property type="entry name" value="MecA_N"/>
    <property type="match status" value="1"/>
</dbReference>
<proteinExistence type="inferred from homology"/>
<evidence type="ECO:0000259" key="14">
    <source>
        <dbReference type="Pfam" id="PF05223"/>
    </source>
</evidence>
<dbReference type="EC" id="3.5.2.6" evidence="4 9"/>
<feature type="compositionally biased region" description="Low complexity" evidence="10">
    <location>
        <begin position="312"/>
        <end position="327"/>
    </location>
</feature>
<dbReference type="SUPFAM" id="SSF56601">
    <property type="entry name" value="beta-lactamase/transpeptidase-like"/>
    <property type="match status" value="1"/>
</dbReference>
<dbReference type="Pfam" id="PF00905">
    <property type="entry name" value="Transpeptidase"/>
    <property type="match status" value="1"/>
</dbReference>
<comment type="catalytic activity">
    <reaction evidence="9">
        <text>a beta-lactam + H2O = a substituted beta-amino acid</text>
        <dbReference type="Rhea" id="RHEA:20401"/>
        <dbReference type="ChEBI" id="CHEBI:15377"/>
        <dbReference type="ChEBI" id="CHEBI:35627"/>
        <dbReference type="ChEBI" id="CHEBI:140347"/>
        <dbReference type="EC" id="3.5.2.6"/>
    </reaction>
</comment>
<dbReference type="GO" id="GO:0071555">
    <property type="term" value="P:cell wall organization"/>
    <property type="evidence" value="ECO:0007669"/>
    <property type="project" value="TreeGrafter"/>
</dbReference>
<evidence type="ECO:0000256" key="8">
    <source>
        <dbReference type="ARBA" id="ARBA00023251"/>
    </source>
</evidence>
<keyword evidence="16" id="KW-1185">Reference proteome</keyword>
<feature type="signal peptide" evidence="11">
    <location>
        <begin position="1"/>
        <end position="22"/>
    </location>
</feature>
<dbReference type="Proteomes" id="UP000215896">
    <property type="component" value="Unassembled WGS sequence"/>
</dbReference>
<evidence type="ECO:0000256" key="3">
    <source>
        <dbReference type="ARBA" id="ARBA00007898"/>
    </source>
</evidence>
<evidence type="ECO:0000256" key="1">
    <source>
        <dbReference type="ARBA" id="ARBA00004370"/>
    </source>
</evidence>
<organism evidence="15 16">
    <name type="scientific">Enemella evansiae</name>
    <dbReference type="NCBI Taxonomy" id="2016499"/>
    <lineage>
        <taxon>Bacteria</taxon>
        <taxon>Bacillati</taxon>
        <taxon>Actinomycetota</taxon>
        <taxon>Actinomycetes</taxon>
        <taxon>Propionibacteriales</taxon>
        <taxon>Propionibacteriaceae</taxon>
        <taxon>Enemella</taxon>
    </lineage>
</organism>
<feature type="domain" description="NTF2-like N-terminal transpeptidase" evidence="14">
    <location>
        <begin position="59"/>
        <end position="135"/>
    </location>
</feature>
<feature type="domain" description="Penicillin-binding protein transpeptidase" evidence="12">
    <location>
        <begin position="372"/>
        <end position="538"/>
    </location>
</feature>
<gene>
    <name evidence="15" type="ORF">CGZ94_12580</name>
</gene>
<dbReference type="GO" id="GO:0008658">
    <property type="term" value="F:penicillin binding"/>
    <property type="evidence" value="ECO:0007669"/>
    <property type="project" value="InterPro"/>
</dbReference>
<comment type="caution">
    <text evidence="15">The sequence shown here is derived from an EMBL/GenBank/DDBJ whole genome shotgun (WGS) entry which is preliminary data.</text>
</comment>
<dbReference type="InterPro" id="IPR012338">
    <property type="entry name" value="Beta-lactam/transpept-like"/>
</dbReference>
<evidence type="ECO:0000256" key="5">
    <source>
        <dbReference type="ARBA" id="ARBA00022729"/>
    </source>
</evidence>
<protein>
    <recommendedName>
        <fullName evidence="4 9">Beta-lactamase</fullName>
        <ecNumber evidence="4 9">3.5.2.6</ecNumber>
    </recommendedName>
</protein>
<dbReference type="GO" id="GO:0046677">
    <property type="term" value="P:response to antibiotic"/>
    <property type="evidence" value="ECO:0007669"/>
    <property type="project" value="UniProtKB-UniRule"/>
</dbReference>
<dbReference type="Gene3D" id="3.40.710.10">
    <property type="entry name" value="DD-peptidase/beta-lactamase superfamily"/>
    <property type="match status" value="1"/>
</dbReference>
<evidence type="ECO:0000256" key="9">
    <source>
        <dbReference type="RuleBase" id="RU361140"/>
    </source>
</evidence>
<evidence type="ECO:0000256" key="10">
    <source>
        <dbReference type="SAM" id="MobiDB-lite"/>
    </source>
</evidence>
<dbReference type="InterPro" id="IPR050515">
    <property type="entry name" value="Beta-lactam/transpept"/>
</dbReference>
<dbReference type="GO" id="GO:0008800">
    <property type="term" value="F:beta-lactamase activity"/>
    <property type="evidence" value="ECO:0007669"/>
    <property type="project" value="UniProtKB-UniRule"/>
</dbReference>
<evidence type="ECO:0000313" key="16">
    <source>
        <dbReference type="Proteomes" id="UP000215896"/>
    </source>
</evidence>
<comment type="similarity">
    <text evidence="3 9">Belongs to the class-D beta-lactamase family.</text>
</comment>
<comment type="similarity">
    <text evidence="2">Belongs to the transpeptidase family.</text>
</comment>
<dbReference type="SUPFAM" id="SSF56519">
    <property type="entry name" value="Penicillin binding protein dimerisation domain"/>
    <property type="match status" value="1"/>
</dbReference>
<feature type="chain" id="PRO_5038763374" description="Beta-lactamase" evidence="11">
    <location>
        <begin position="23"/>
        <end position="543"/>
    </location>
</feature>
<keyword evidence="8 9" id="KW-0046">Antibiotic resistance</keyword>
<keyword evidence="5 11" id="KW-0732">Signal</keyword>
<feature type="region of interest" description="Disordered" evidence="10">
    <location>
        <begin position="269"/>
        <end position="334"/>
    </location>
</feature>
<dbReference type="InterPro" id="IPR002137">
    <property type="entry name" value="Beta-lactam_class-D_AS"/>
</dbReference>
<comment type="subcellular location">
    <subcellularLocation>
        <location evidence="1">Membrane</location>
    </subcellularLocation>
</comment>
<name>A0A255GA22_9ACTN</name>
<dbReference type="GO" id="GO:0017001">
    <property type="term" value="P:antibiotic catabolic process"/>
    <property type="evidence" value="ECO:0007669"/>
    <property type="project" value="InterPro"/>
</dbReference>
<evidence type="ECO:0000256" key="7">
    <source>
        <dbReference type="ARBA" id="ARBA00023136"/>
    </source>
</evidence>
<dbReference type="AlphaFoldDB" id="A0A255GA22"/>
<dbReference type="InterPro" id="IPR007887">
    <property type="entry name" value="MecA_N"/>
</dbReference>
<evidence type="ECO:0000256" key="2">
    <source>
        <dbReference type="ARBA" id="ARBA00007171"/>
    </source>
</evidence>
<dbReference type="EMBL" id="NMVO01000014">
    <property type="protein sequence ID" value="OYO12739.1"/>
    <property type="molecule type" value="Genomic_DNA"/>
</dbReference>
<dbReference type="PROSITE" id="PS00337">
    <property type="entry name" value="BETA_LACTAMASE_D"/>
    <property type="match status" value="1"/>
</dbReference>
<evidence type="ECO:0000256" key="4">
    <source>
        <dbReference type="ARBA" id="ARBA00012865"/>
    </source>
</evidence>
<reference evidence="15 16" key="1">
    <citation type="submission" date="2017-07" db="EMBL/GenBank/DDBJ databases">
        <title>Draft whole genome sequences of clinical Proprionibacteriaceae strains.</title>
        <authorList>
            <person name="Bernier A.-M."/>
            <person name="Bernard K."/>
            <person name="Domingo M.-C."/>
        </authorList>
    </citation>
    <scope>NUCLEOTIDE SEQUENCE [LARGE SCALE GENOMIC DNA]</scope>
    <source>
        <strain evidence="15 16">NML 030167</strain>
    </source>
</reference>
<feature type="domain" description="Penicillin-binding protein dimerisation" evidence="13">
    <location>
        <begin position="145"/>
        <end position="299"/>
    </location>
</feature>
<evidence type="ECO:0000259" key="13">
    <source>
        <dbReference type="Pfam" id="PF03717"/>
    </source>
</evidence>
<dbReference type="PANTHER" id="PTHR30627:SF24">
    <property type="entry name" value="PENICILLIN-BINDING PROTEIN 4B"/>
    <property type="match status" value="1"/>
</dbReference>
<evidence type="ECO:0000313" key="15">
    <source>
        <dbReference type="EMBL" id="OYO12739.1"/>
    </source>
</evidence>
<dbReference type="PROSITE" id="PS51257">
    <property type="entry name" value="PROKAR_LIPOPROTEIN"/>
    <property type="match status" value="1"/>
</dbReference>
<dbReference type="OrthoDB" id="5241017at2"/>
<dbReference type="InterPro" id="IPR005311">
    <property type="entry name" value="PBP_dimer"/>
</dbReference>
<sequence length="543" mass="56090">MLRSVRRPLALAGAAALLSGCAAKLSTPPVPKPPDPAPQVQALIDGLQRTDLSQVPADQDAAGQLAEIVRGMDGVKPMVTVTGTKTDGDVATVDLDYSWPFAGQPWTYRSTATLNYRDGQWVLDWTPQLVHPQLGLDTRLVHTNTPATRGRITGKDSAVIAEDKPVLRVGIDKSRVDAARVEDSARRLAQVLQINPDNYLSKVRAGGPAQFVEAITLRPEAAQNDSWRQIPGAIGVPSNQTLVTDKEFAPELIGTTGPATPEVAAASGHTLFPGDETGISGLQKRDDAQLRGKPGTKVSLVPRTMPTPAPTASPSAGPSASPSAATPSPVPMKPVTLFEAPAQTGGDVALSLDLAAQRKAEQVLSRASGSASLVAIQPSTGKIVAAANAAGNGGNPDATFGRYAPGSTFKVVTTLALLRSGMTPDSPVNCTDTVTVDGRTFKNYSDFPASKVGRLSLADAVAYSCNTALIAESQRISPQVLREAAASLGLGTDYDAGFSSFFGSVPDPANVVGKAESLIGQGTVEASPMAMAAVAASVQAGVP</sequence>
<keyword evidence="6 9" id="KW-0378">Hydrolase</keyword>
<accession>A0A255GA22</accession>
<dbReference type="Gene3D" id="3.90.1310.10">
    <property type="entry name" value="Penicillin-binding protein 2a (Domain 2)"/>
    <property type="match status" value="1"/>
</dbReference>
<dbReference type="RefSeq" id="WP_094405844.1">
    <property type="nucleotide sequence ID" value="NZ_NMVO01000014.1"/>
</dbReference>
<evidence type="ECO:0000259" key="12">
    <source>
        <dbReference type="Pfam" id="PF00905"/>
    </source>
</evidence>